<name>A0AAE1L577_PETCI</name>
<gene>
    <name evidence="1" type="ORF">Pcinc_000550</name>
</gene>
<evidence type="ECO:0000313" key="2">
    <source>
        <dbReference type="Proteomes" id="UP001286313"/>
    </source>
</evidence>
<dbReference type="Proteomes" id="UP001286313">
    <property type="component" value="Unassembled WGS sequence"/>
</dbReference>
<reference evidence="1" key="1">
    <citation type="submission" date="2023-10" db="EMBL/GenBank/DDBJ databases">
        <title>Genome assemblies of two species of porcelain crab, Petrolisthes cinctipes and Petrolisthes manimaculis (Anomura: Porcellanidae).</title>
        <authorList>
            <person name="Angst P."/>
        </authorList>
    </citation>
    <scope>NUCLEOTIDE SEQUENCE</scope>
    <source>
        <strain evidence="1">PB745_01</strain>
        <tissue evidence="1">Gill</tissue>
    </source>
</reference>
<dbReference type="AlphaFoldDB" id="A0AAE1L577"/>
<organism evidence="1 2">
    <name type="scientific">Petrolisthes cinctipes</name>
    <name type="common">Flat porcelain crab</name>
    <dbReference type="NCBI Taxonomy" id="88211"/>
    <lineage>
        <taxon>Eukaryota</taxon>
        <taxon>Metazoa</taxon>
        <taxon>Ecdysozoa</taxon>
        <taxon>Arthropoda</taxon>
        <taxon>Crustacea</taxon>
        <taxon>Multicrustacea</taxon>
        <taxon>Malacostraca</taxon>
        <taxon>Eumalacostraca</taxon>
        <taxon>Eucarida</taxon>
        <taxon>Decapoda</taxon>
        <taxon>Pleocyemata</taxon>
        <taxon>Anomura</taxon>
        <taxon>Galatheoidea</taxon>
        <taxon>Porcellanidae</taxon>
        <taxon>Petrolisthes</taxon>
    </lineage>
</organism>
<proteinExistence type="predicted"/>
<comment type="caution">
    <text evidence="1">The sequence shown here is derived from an EMBL/GenBank/DDBJ whole genome shotgun (WGS) entry which is preliminary data.</text>
</comment>
<protein>
    <submittedName>
        <fullName evidence="1">Uncharacterized protein</fullName>
    </submittedName>
</protein>
<keyword evidence="2" id="KW-1185">Reference proteome</keyword>
<accession>A0AAE1L577</accession>
<sequence>MMWLYWRLRELRVSDSSPCVQDGSLRGEITEGFCDDPVLSLDLVQSYPKLPSGSPPAPPLVLSLVIRIWRRLFNFSFEINRASPKLYIRLAVPDAGSLIQASGVVTLPEVWWCGEGVDSNG</sequence>
<evidence type="ECO:0000313" key="1">
    <source>
        <dbReference type="EMBL" id="KAK3895627.1"/>
    </source>
</evidence>
<dbReference type="EMBL" id="JAWQEG010000033">
    <property type="protein sequence ID" value="KAK3895627.1"/>
    <property type="molecule type" value="Genomic_DNA"/>
</dbReference>